<keyword evidence="2 4" id="KW-0479">Metal-binding</keyword>
<evidence type="ECO:0000313" key="8">
    <source>
        <dbReference type="Proteomes" id="UP000077177"/>
    </source>
</evidence>
<keyword evidence="1 4" id="KW-0349">Heme</keyword>
<dbReference type="AlphaFoldDB" id="A0A172U1F7"/>
<evidence type="ECO:0000256" key="4">
    <source>
        <dbReference type="PROSITE-ProRule" id="PRU00433"/>
    </source>
</evidence>
<evidence type="ECO:0000313" key="7">
    <source>
        <dbReference type="EMBL" id="ANE53018.1"/>
    </source>
</evidence>
<dbReference type="Proteomes" id="UP000077177">
    <property type="component" value="Chromosome"/>
</dbReference>
<dbReference type="SUPFAM" id="SSF46626">
    <property type="entry name" value="Cytochrome c"/>
    <property type="match status" value="1"/>
</dbReference>
<dbReference type="OrthoDB" id="9805202at2"/>
<dbReference type="Gene3D" id="1.10.760.10">
    <property type="entry name" value="Cytochrome c-like domain"/>
    <property type="match status" value="1"/>
</dbReference>
<dbReference type="GO" id="GO:0046872">
    <property type="term" value="F:metal ion binding"/>
    <property type="evidence" value="ECO:0007669"/>
    <property type="project" value="UniProtKB-KW"/>
</dbReference>
<dbReference type="RefSeq" id="WP_066408526.1">
    <property type="nucleotide sequence ID" value="NZ_CP011390.1"/>
</dbReference>
<organism evidence="7 8">
    <name type="scientific">Flavisolibacter tropicus</name>
    <dbReference type="NCBI Taxonomy" id="1492898"/>
    <lineage>
        <taxon>Bacteria</taxon>
        <taxon>Pseudomonadati</taxon>
        <taxon>Bacteroidota</taxon>
        <taxon>Chitinophagia</taxon>
        <taxon>Chitinophagales</taxon>
        <taxon>Chitinophagaceae</taxon>
        <taxon>Flavisolibacter</taxon>
    </lineage>
</organism>
<evidence type="ECO:0000256" key="5">
    <source>
        <dbReference type="SAM" id="SignalP"/>
    </source>
</evidence>
<dbReference type="KEGG" id="fla:SY85_23630"/>
<dbReference type="Pfam" id="PF00034">
    <property type="entry name" value="Cytochrom_C"/>
    <property type="match status" value="1"/>
</dbReference>
<reference evidence="8" key="1">
    <citation type="submission" date="2015-01" db="EMBL/GenBank/DDBJ databases">
        <title>Flavisolibacter sp./LCS9/ whole genome sequencing.</title>
        <authorList>
            <person name="Kim M.K."/>
            <person name="Srinivasan S."/>
            <person name="Lee J.-J."/>
        </authorList>
    </citation>
    <scope>NUCLEOTIDE SEQUENCE [LARGE SCALE GENOMIC DNA]</scope>
    <source>
        <strain evidence="8">LCS9</strain>
    </source>
</reference>
<keyword evidence="5" id="KW-0732">Signal</keyword>
<evidence type="ECO:0000259" key="6">
    <source>
        <dbReference type="PROSITE" id="PS51007"/>
    </source>
</evidence>
<feature type="chain" id="PRO_5008001552" description="Cytochrome c domain-containing protein" evidence="5">
    <location>
        <begin position="31"/>
        <end position="124"/>
    </location>
</feature>
<gene>
    <name evidence="7" type="ORF">SY85_23630</name>
</gene>
<feature type="domain" description="Cytochrome c" evidence="6">
    <location>
        <begin position="49"/>
        <end position="120"/>
    </location>
</feature>
<reference evidence="7 8" key="2">
    <citation type="journal article" date="2016" name="Int. J. Syst. Evol. Microbiol.">
        <title>Flavisolibacter tropicus sp. nov., isolated from tropical soil.</title>
        <authorList>
            <person name="Lee J.J."/>
            <person name="Kang M.S."/>
            <person name="Kim G.S."/>
            <person name="Lee C.S."/>
            <person name="Lim S."/>
            <person name="Lee J."/>
            <person name="Roh S.H."/>
            <person name="Kang H."/>
            <person name="Ha J.M."/>
            <person name="Bae S."/>
            <person name="Jung H.Y."/>
            <person name="Kim M.K."/>
        </authorList>
    </citation>
    <scope>NUCLEOTIDE SEQUENCE [LARGE SCALE GENOMIC DNA]</scope>
    <source>
        <strain evidence="7 8">LCS9</strain>
    </source>
</reference>
<keyword evidence="8" id="KW-1185">Reference proteome</keyword>
<accession>A0A172U1F7</accession>
<evidence type="ECO:0000256" key="2">
    <source>
        <dbReference type="ARBA" id="ARBA00022723"/>
    </source>
</evidence>
<keyword evidence="3 4" id="KW-0408">Iron</keyword>
<protein>
    <recommendedName>
        <fullName evidence="6">Cytochrome c domain-containing protein</fullName>
    </recommendedName>
</protein>
<dbReference type="GO" id="GO:0009055">
    <property type="term" value="F:electron transfer activity"/>
    <property type="evidence" value="ECO:0007669"/>
    <property type="project" value="InterPro"/>
</dbReference>
<dbReference type="GO" id="GO:0020037">
    <property type="term" value="F:heme binding"/>
    <property type="evidence" value="ECO:0007669"/>
    <property type="project" value="InterPro"/>
</dbReference>
<dbReference type="InterPro" id="IPR036909">
    <property type="entry name" value="Cyt_c-like_dom_sf"/>
</dbReference>
<dbReference type="EMBL" id="CP011390">
    <property type="protein sequence ID" value="ANE53018.1"/>
    <property type="molecule type" value="Genomic_DNA"/>
</dbReference>
<evidence type="ECO:0000256" key="3">
    <source>
        <dbReference type="ARBA" id="ARBA00023004"/>
    </source>
</evidence>
<feature type="signal peptide" evidence="5">
    <location>
        <begin position="1"/>
        <end position="30"/>
    </location>
</feature>
<name>A0A172U1F7_9BACT</name>
<sequence>MLTKIRTTIRYAISLCTAAFLLGMCSTQNKVEYTIGTDVSEANKKLFIERAEKGRILFKEHCSGCHGIYSKGKDGIPNFTKQQIDDYHARSVIAFKSHTSVRDLSPQQLDYVLTFLRLRKVQND</sequence>
<evidence type="ECO:0000256" key="1">
    <source>
        <dbReference type="ARBA" id="ARBA00022617"/>
    </source>
</evidence>
<proteinExistence type="predicted"/>
<dbReference type="PROSITE" id="PS51007">
    <property type="entry name" value="CYTC"/>
    <property type="match status" value="1"/>
</dbReference>
<dbReference type="InterPro" id="IPR009056">
    <property type="entry name" value="Cyt_c-like_dom"/>
</dbReference>